<dbReference type="EMBL" id="LWBO01000034">
    <property type="protein sequence ID" value="OQP43853.1"/>
    <property type="molecule type" value="Genomic_DNA"/>
</dbReference>
<dbReference type="InterPro" id="IPR050640">
    <property type="entry name" value="Bact_2-comp_sensor_kinase"/>
</dbReference>
<feature type="transmembrane region" description="Helical" evidence="1">
    <location>
        <begin position="15"/>
        <end position="34"/>
    </location>
</feature>
<keyword evidence="1" id="KW-0812">Transmembrane</keyword>
<gene>
    <name evidence="3" type="ORF">A4D02_10265</name>
</gene>
<dbReference type="Pfam" id="PF06580">
    <property type="entry name" value="His_kinase"/>
    <property type="match status" value="1"/>
</dbReference>
<keyword evidence="1" id="KW-0472">Membrane</keyword>
<evidence type="ECO:0000313" key="3">
    <source>
        <dbReference type="EMBL" id="OQP43853.1"/>
    </source>
</evidence>
<evidence type="ECO:0000313" key="4">
    <source>
        <dbReference type="Proteomes" id="UP000192277"/>
    </source>
</evidence>
<sequence>MTAHPKYLVSSRTKLVLLTALAITFLILLPRLLLWQRLSQGRFGAETNLADLSFRALYIFLTSIVYFVIHLHTNISKIGFITINYNSFWQRILISIITFFILNSLLFHFHIILFPPQTNAALLKFLFTINMVITVILTILFAQIFRLLLYNYHMRLSNASLLKANAETKYEVLKNQVNPHFLFNSLNTINSLITTDQQAAVHFVNNMSDVYRYALKSHEVNSISLQEELQFITAYTEVLKGRYGNKMQIAIQVTPTYQQYRVPPMALQILIENAVKHNIASYNKPLHIHIFTNEVAGLVVTNNRQQRKQPEPSTGVGLQNLNQRCQYLSNHPLIIQQTETSFSVTIPLMN</sequence>
<keyword evidence="1" id="KW-1133">Transmembrane helix</keyword>
<reference evidence="3 4" key="1">
    <citation type="submission" date="2016-04" db="EMBL/GenBank/DDBJ databases">
        <authorList>
            <person name="Chen L."/>
            <person name="Zhuang W."/>
            <person name="Wang G."/>
        </authorList>
    </citation>
    <scope>NUCLEOTIDE SEQUENCE [LARGE SCALE GENOMIC DNA]</scope>
    <source>
        <strain evidence="4">GR20</strain>
    </source>
</reference>
<comment type="caution">
    <text evidence="3">The sequence shown here is derived from an EMBL/GenBank/DDBJ whole genome shotgun (WGS) entry which is preliminary data.</text>
</comment>
<dbReference type="Proteomes" id="UP000192277">
    <property type="component" value="Unassembled WGS sequence"/>
</dbReference>
<evidence type="ECO:0000256" key="1">
    <source>
        <dbReference type="SAM" id="Phobius"/>
    </source>
</evidence>
<protein>
    <recommendedName>
        <fullName evidence="2">Signal transduction histidine kinase internal region domain-containing protein</fullName>
    </recommendedName>
</protein>
<dbReference type="InterPro" id="IPR010559">
    <property type="entry name" value="Sig_transdc_His_kin_internal"/>
</dbReference>
<dbReference type="PANTHER" id="PTHR34220">
    <property type="entry name" value="SENSOR HISTIDINE KINASE YPDA"/>
    <property type="match status" value="1"/>
</dbReference>
<name>A0ABX3NR02_9BACT</name>
<dbReference type="RefSeq" id="WP_014218843.1">
    <property type="nucleotide sequence ID" value="NZ_LWBO01000034.1"/>
</dbReference>
<organism evidence="3 4">
    <name type="scientific">Niastella koreensis</name>
    <dbReference type="NCBI Taxonomy" id="354356"/>
    <lineage>
        <taxon>Bacteria</taxon>
        <taxon>Pseudomonadati</taxon>
        <taxon>Bacteroidota</taxon>
        <taxon>Chitinophagia</taxon>
        <taxon>Chitinophagales</taxon>
        <taxon>Chitinophagaceae</taxon>
        <taxon>Niastella</taxon>
    </lineage>
</organism>
<dbReference type="PANTHER" id="PTHR34220:SF7">
    <property type="entry name" value="SENSOR HISTIDINE KINASE YPDA"/>
    <property type="match status" value="1"/>
</dbReference>
<dbReference type="InterPro" id="IPR036890">
    <property type="entry name" value="HATPase_C_sf"/>
</dbReference>
<feature type="domain" description="Signal transduction histidine kinase internal region" evidence="2">
    <location>
        <begin position="169"/>
        <end position="246"/>
    </location>
</feature>
<keyword evidence="4" id="KW-1185">Reference proteome</keyword>
<feature type="transmembrane region" description="Helical" evidence="1">
    <location>
        <begin position="92"/>
        <end position="113"/>
    </location>
</feature>
<proteinExistence type="predicted"/>
<dbReference type="SUPFAM" id="SSF55874">
    <property type="entry name" value="ATPase domain of HSP90 chaperone/DNA topoisomerase II/histidine kinase"/>
    <property type="match status" value="1"/>
</dbReference>
<evidence type="ECO:0000259" key="2">
    <source>
        <dbReference type="Pfam" id="PF06580"/>
    </source>
</evidence>
<dbReference type="Gene3D" id="3.30.565.10">
    <property type="entry name" value="Histidine kinase-like ATPase, C-terminal domain"/>
    <property type="match status" value="1"/>
</dbReference>
<feature type="transmembrane region" description="Helical" evidence="1">
    <location>
        <begin position="125"/>
        <end position="149"/>
    </location>
</feature>
<accession>A0ABX3NR02</accession>
<feature type="transmembrane region" description="Helical" evidence="1">
    <location>
        <begin position="54"/>
        <end position="71"/>
    </location>
</feature>